<evidence type="ECO:0000256" key="1">
    <source>
        <dbReference type="PROSITE-ProRule" id="PRU00339"/>
    </source>
</evidence>
<keyword evidence="5" id="KW-1185">Reference proteome</keyword>
<evidence type="ECO:0000313" key="5">
    <source>
        <dbReference type="Proteomes" id="UP000326364"/>
    </source>
</evidence>
<evidence type="ECO:0000313" key="2">
    <source>
        <dbReference type="EMBL" id="KAA9012239.1"/>
    </source>
</evidence>
<sequence length="482" mass="53955">MLKSPVKPYRPFLPDRKAPCLCGSMKRFGKCCAKRIPNRQVGRVWQADANAERRLAALLHVRADITQYRIWHLSHTVPLDVPHPIYSRDQLMLVDVNALNAHLENLMWLYGRLGWLNRLPALLDDIESAIDDPRWRAKLAYQRGIVALWQGDRVAAAEKIAGLDITPACEDVDLLQIHVDLHGNAMGLSEHLDFYDAIVSRTRSLADKLQYRGAYAFQLLMAGDDTGAAARFEAAIAVGRAAEAEKPFSVNAIIWFCKVLEGRGVIDHDRAFLDEAVTRLVPLADDKEQLTASGRAIVGRQLGDALRYAERYQEAIEAYRRAFEEGPDQALRTFEAECELYLGNTDQAYALIRRVAVTKLEVPERADHAFTFFYIALARRDPEALSDARDLLKAAVTSELYFERLRLQHIVTIQEALDDIASEREPAAVAPLLQRLKALSRYVQLQPNIAGIGLNLNNMIDDLVARHEAANAISASDELGGS</sequence>
<dbReference type="Proteomes" id="UP000325933">
    <property type="component" value="Unassembled WGS sequence"/>
</dbReference>
<organism evidence="3 4">
    <name type="scientific">Sphingobium limneticum</name>
    <dbReference type="NCBI Taxonomy" id="1007511"/>
    <lineage>
        <taxon>Bacteria</taxon>
        <taxon>Pseudomonadati</taxon>
        <taxon>Pseudomonadota</taxon>
        <taxon>Alphaproteobacteria</taxon>
        <taxon>Sphingomonadales</taxon>
        <taxon>Sphingomonadaceae</taxon>
        <taxon>Sphingobium</taxon>
    </lineage>
</organism>
<dbReference type="RefSeq" id="WP_150426840.1">
    <property type="nucleotide sequence ID" value="NZ_VYQA01000024.1"/>
</dbReference>
<keyword evidence="1" id="KW-0802">TPR repeat</keyword>
<evidence type="ECO:0000313" key="3">
    <source>
        <dbReference type="EMBL" id="KAA9024700.1"/>
    </source>
</evidence>
<proteinExistence type="predicted"/>
<feature type="repeat" description="TPR" evidence="1">
    <location>
        <begin position="296"/>
        <end position="329"/>
    </location>
</feature>
<dbReference type="PROSITE" id="PS50005">
    <property type="entry name" value="TPR"/>
    <property type="match status" value="1"/>
</dbReference>
<reference evidence="4 5" key="1">
    <citation type="submission" date="2019-09" db="EMBL/GenBank/DDBJ databases">
        <authorList>
            <person name="Feng G."/>
        </authorList>
    </citation>
    <scope>NUCLEOTIDE SEQUENCE [LARGE SCALE GENOMIC DNA]</scope>
    <source>
        <strain evidence="3 4">KACC 19283</strain>
        <strain evidence="2 5">KACC 19284</strain>
    </source>
</reference>
<dbReference type="Gene3D" id="1.25.40.10">
    <property type="entry name" value="Tetratricopeptide repeat domain"/>
    <property type="match status" value="1"/>
</dbReference>
<name>A0A5J5HS29_9SPHN</name>
<dbReference type="Proteomes" id="UP000326364">
    <property type="component" value="Unassembled WGS sequence"/>
</dbReference>
<evidence type="ECO:0000313" key="4">
    <source>
        <dbReference type="Proteomes" id="UP000325933"/>
    </source>
</evidence>
<dbReference type="AlphaFoldDB" id="A0A5J5HS29"/>
<gene>
    <name evidence="3" type="ORF">F4U95_21430</name>
    <name evidence="2" type="ORF">F4U96_21315</name>
</gene>
<dbReference type="InterPro" id="IPR011990">
    <property type="entry name" value="TPR-like_helical_dom_sf"/>
</dbReference>
<comment type="caution">
    <text evidence="3">The sequence shown here is derived from an EMBL/GenBank/DDBJ whole genome shotgun (WGS) entry which is preliminary data.</text>
</comment>
<dbReference type="EMBL" id="VYQB01000024">
    <property type="protein sequence ID" value="KAA9012239.1"/>
    <property type="molecule type" value="Genomic_DNA"/>
</dbReference>
<dbReference type="InterPro" id="IPR019734">
    <property type="entry name" value="TPR_rpt"/>
</dbReference>
<dbReference type="SUPFAM" id="SSF48452">
    <property type="entry name" value="TPR-like"/>
    <property type="match status" value="1"/>
</dbReference>
<accession>A0A5J5HS29</accession>
<protein>
    <submittedName>
        <fullName evidence="3">Uncharacterized protein</fullName>
    </submittedName>
</protein>
<dbReference type="EMBL" id="VYQA01000024">
    <property type="protein sequence ID" value="KAA9024700.1"/>
    <property type="molecule type" value="Genomic_DNA"/>
</dbReference>